<evidence type="ECO:0000256" key="1">
    <source>
        <dbReference type="SAM" id="MobiDB-lite"/>
    </source>
</evidence>
<feature type="non-terminal residue" evidence="2">
    <location>
        <position position="1"/>
    </location>
</feature>
<sequence length="52" mass="6263">EPPDKIPDTIPLYKQKKEPPDKQNHSQQHQKWTYMMKHVKPADASFRFYDPP</sequence>
<reference evidence="2 3" key="1">
    <citation type="journal article" date="2023" name="Plants (Basel)">
        <title>Bridging the Gap: Combining Genomics and Transcriptomics Approaches to Understand Stylosanthes scabra, an Orphan Legume from the Brazilian Caatinga.</title>
        <authorList>
            <person name="Ferreira-Neto J.R.C."/>
            <person name="da Silva M.D."/>
            <person name="Binneck E."/>
            <person name="de Melo N.F."/>
            <person name="da Silva R.H."/>
            <person name="de Melo A.L.T.M."/>
            <person name="Pandolfi V."/>
            <person name="Bustamante F.O."/>
            <person name="Brasileiro-Vidal A.C."/>
            <person name="Benko-Iseppon A.M."/>
        </authorList>
    </citation>
    <scope>NUCLEOTIDE SEQUENCE [LARGE SCALE GENOMIC DNA]</scope>
    <source>
        <tissue evidence="2">Leaves</tissue>
    </source>
</reference>
<organism evidence="2 3">
    <name type="scientific">Stylosanthes scabra</name>
    <dbReference type="NCBI Taxonomy" id="79078"/>
    <lineage>
        <taxon>Eukaryota</taxon>
        <taxon>Viridiplantae</taxon>
        <taxon>Streptophyta</taxon>
        <taxon>Embryophyta</taxon>
        <taxon>Tracheophyta</taxon>
        <taxon>Spermatophyta</taxon>
        <taxon>Magnoliopsida</taxon>
        <taxon>eudicotyledons</taxon>
        <taxon>Gunneridae</taxon>
        <taxon>Pentapetalae</taxon>
        <taxon>rosids</taxon>
        <taxon>fabids</taxon>
        <taxon>Fabales</taxon>
        <taxon>Fabaceae</taxon>
        <taxon>Papilionoideae</taxon>
        <taxon>50 kb inversion clade</taxon>
        <taxon>dalbergioids sensu lato</taxon>
        <taxon>Dalbergieae</taxon>
        <taxon>Pterocarpus clade</taxon>
        <taxon>Stylosanthes</taxon>
    </lineage>
</organism>
<dbReference type="EMBL" id="JASCZI010103828">
    <property type="protein sequence ID" value="MED6154744.1"/>
    <property type="molecule type" value="Genomic_DNA"/>
</dbReference>
<gene>
    <name evidence="2" type="ORF">PIB30_115657</name>
</gene>
<comment type="caution">
    <text evidence="2">The sequence shown here is derived from an EMBL/GenBank/DDBJ whole genome shotgun (WGS) entry which is preliminary data.</text>
</comment>
<evidence type="ECO:0000313" key="3">
    <source>
        <dbReference type="Proteomes" id="UP001341840"/>
    </source>
</evidence>
<keyword evidence="3" id="KW-1185">Reference proteome</keyword>
<feature type="compositionally biased region" description="Basic and acidic residues" evidence="1">
    <location>
        <begin position="15"/>
        <end position="24"/>
    </location>
</feature>
<accession>A0ABU6U1M0</accession>
<feature type="region of interest" description="Disordered" evidence="1">
    <location>
        <begin position="1"/>
        <end position="27"/>
    </location>
</feature>
<name>A0ABU6U1M0_9FABA</name>
<dbReference type="Proteomes" id="UP001341840">
    <property type="component" value="Unassembled WGS sequence"/>
</dbReference>
<protein>
    <submittedName>
        <fullName evidence="2">Uncharacterized protein</fullName>
    </submittedName>
</protein>
<evidence type="ECO:0000313" key="2">
    <source>
        <dbReference type="EMBL" id="MED6154744.1"/>
    </source>
</evidence>
<proteinExistence type="predicted"/>